<proteinExistence type="predicted"/>
<dbReference type="STRING" id="553467.SAMN04488063_1446"/>
<name>A0A1I2P4A7_9EURY</name>
<reference evidence="3" key="1">
    <citation type="submission" date="2016-10" db="EMBL/GenBank/DDBJ databases">
        <authorList>
            <person name="Varghese N."/>
            <person name="Submissions S."/>
        </authorList>
    </citation>
    <scope>NUCLEOTIDE SEQUENCE [LARGE SCALE GENOMIC DNA]</scope>
    <source>
        <strain evidence="3">CGMCC 1.7739</strain>
    </source>
</reference>
<accession>A0A1I2P4A7</accession>
<sequence length="87" mass="9588">MDQIEEHRARWDTEEGVAVAVVKAVAEATNTDPFELEPLHSAMDTGVLDSVAESDSEYQWRLEFEYAGVQVELVGTGDLTVTGFDGR</sequence>
<dbReference type="InterPro" id="IPR040624">
    <property type="entry name" value="HalOD1"/>
</dbReference>
<dbReference type="RefSeq" id="WP_092890447.1">
    <property type="nucleotide sequence ID" value="NZ_FOOQ01000001.1"/>
</dbReference>
<evidence type="ECO:0000313" key="3">
    <source>
        <dbReference type="Proteomes" id="UP000198876"/>
    </source>
</evidence>
<dbReference type="Proteomes" id="UP000198876">
    <property type="component" value="Unassembled WGS sequence"/>
</dbReference>
<evidence type="ECO:0000259" key="1">
    <source>
        <dbReference type="Pfam" id="PF18545"/>
    </source>
</evidence>
<dbReference type="EMBL" id="FOOQ01000001">
    <property type="protein sequence ID" value="SFG10928.1"/>
    <property type="molecule type" value="Genomic_DNA"/>
</dbReference>
<protein>
    <recommendedName>
        <fullName evidence="1">Halobacterial output domain-containing protein</fullName>
    </recommendedName>
</protein>
<keyword evidence="3" id="KW-1185">Reference proteome</keyword>
<organism evidence="2 3">
    <name type="scientific">Halopelagius inordinatus</name>
    <dbReference type="NCBI Taxonomy" id="553467"/>
    <lineage>
        <taxon>Archaea</taxon>
        <taxon>Methanobacteriati</taxon>
        <taxon>Methanobacteriota</taxon>
        <taxon>Stenosarchaea group</taxon>
        <taxon>Halobacteria</taxon>
        <taxon>Halobacteriales</taxon>
        <taxon>Haloferacaceae</taxon>
    </lineage>
</organism>
<feature type="domain" description="Halobacterial output" evidence="1">
    <location>
        <begin position="15"/>
        <end position="82"/>
    </location>
</feature>
<evidence type="ECO:0000313" key="2">
    <source>
        <dbReference type="EMBL" id="SFG10928.1"/>
    </source>
</evidence>
<dbReference type="Pfam" id="PF18545">
    <property type="entry name" value="HalOD1"/>
    <property type="match status" value="1"/>
</dbReference>
<gene>
    <name evidence="2" type="ORF">SAMN04488063_1446</name>
</gene>
<dbReference type="AlphaFoldDB" id="A0A1I2P4A7"/>